<dbReference type="AlphaFoldDB" id="A0A3P6PGF9"/>
<organism evidence="2 3">
    <name type="scientific">Dibothriocephalus latus</name>
    <name type="common">Fish tapeworm</name>
    <name type="synonym">Diphyllobothrium latum</name>
    <dbReference type="NCBI Taxonomy" id="60516"/>
    <lineage>
        <taxon>Eukaryota</taxon>
        <taxon>Metazoa</taxon>
        <taxon>Spiralia</taxon>
        <taxon>Lophotrochozoa</taxon>
        <taxon>Platyhelminthes</taxon>
        <taxon>Cestoda</taxon>
        <taxon>Eucestoda</taxon>
        <taxon>Diphyllobothriidea</taxon>
        <taxon>Diphyllobothriidae</taxon>
        <taxon>Dibothriocephalus</taxon>
    </lineage>
</organism>
<reference evidence="2 3" key="1">
    <citation type="submission" date="2018-11" db="EMBL/GenBank/DDBJ databases">
        <authorList>
            <consortium name="Pathogen Informatics"/>
        </authorList>
    </citation>
    <scope>NUCLEOTIDE SEQUENCE [LARGE SCALE GENOMIC DNA]</scope>
</reference>
<keyword evidence="3" id="KW-1185">Reference proteome</keyword>
<name>A0A3P6PGF9_DIBLA</name>
<evidence type="ECO:0000313" key="3">
    <source>
        <dbReference type="Proteomes" id="UP000281553"/>
    </source>
</evidence>
<proteinExistence type="predicted"/>
<feature type="region of interest" description="Disordered" evidence="1">
    <location>
        <begin position="1"/>
        <end position="25"/>
    </location>
</feature>
<gene>
    <name evidence="2" type="ORF">DILT_LOCUS715</name>
</gene>
<dbReference type="EMBL" id="UYRU01003434">
    <property type="protein sequence ID" value="VDK35802.1"/>
    <property type="molecule type" value="Genomic_DNA"/>
</dbReference>
<feature type="compositionally biased region" description="Low complexity" evidence="1">
    <location>
        <begin position="11"/>
        <end position="23"/>
    </location>
</feature>
<dbReference type="OrthoDB" id="10526132at2759"/>
<accession>A0A3P6PGF9</accession>
<sequence>MQYLAAPMMDAGTGNTTTTTNATSSAVTPSVADGLVAGKLLNQVFAAAALNPLVERQLSTSGEQALDMSVSTVFH</sequence>
<evidence type="ECO:0000256" key="1">
    <source>
        <dbReference type="SAM" id="MobiDB-lite"/>
    </source>
</evidence>
<protein>
    <submittedName>
        <fullName evidence="2">Uncharacterized protein</fullName>
    </submittedName>
</protein>
<dbReference type="Proteomes" id="UP000281553">
    <property type="component" value="Unassembled WGS sequence"/>
</dbReference>
<evidence type="ECO:0000313" key="2">
    <source>
        <dbReference type="EMBL" id="VDK35802.1"/>
    </source>
</evidence>